<protein>
    <recommendedName>
        <fullName evidence="2">Helix-turn-helix domain-containing protein</fullName>
    </recommendedName>
</protein>
<dbReference type="InterPro" id="IPR009061">
    <property type="entry name" value="DNA-bd_dom_put_sf"/>
</dbReference>
<dbReference type="Pfam" id="PF12728">
    <property type="entry name" value="HTH_17"/>
    <property type="match status" value="1"/>
</dbReference>
<evidence type="ECO:0000256" key="1">
    <source>
        <dbReference type="SAM" id="MobiDB-lite"/>
    </source>
</evidence>
<dbReference type="SUPFAM" id="SSF46955">
    <property type="entry name" value="Putative DNA-binding domain"/>
    <property type="match status" value="1"/>
</dbReference>
<feature type="domain" description="Helix-turn-helix" evidence="2">
    <location>
        <begin position="8"/>
        <end position="60"/>
    </location>
</feature>
<accession>A0A0F9BL48</accession>
<feature type="region of interest" description="Disordered" evidence="1">
    <location>
        <begin position="73"/>
        <end position="96"/>
    </location>
</feature>
<name>A0A0F9BL48_9ZZZZ</name>
<proteinExistence type="predicted"/>
<dbReference type="EMBL" id="LAZR01040417">
    <property type="protein sequence ID" value="KKL14542.1"/>
    <property type="molecule type" value="Genomic_DNA"/>
</dbReference>
<reference evidence="3" key="1">
    <citation type="journal article" date="2015" name="Nature">
        <title>Complex archaea that bridge the gap between prokaryotes and eukaryotes.</title>
        <authorList>
            <person name="Spang A."/>
            <person name="Saw J.H."/>
            <person name="Jorgensen S.L."/>
            <person name="Zaremba-Niedzwiedzka K."/>
            <person name="Martijn J."/>
            <person name="Lind A.E."/>
            <person name="van Eijk R."/>
            <person name="Schleper C."/>
            <person name="Guy L."/>
            <person name="Ettema T.J."/>
        </authorList>
    </citation>
    <scope>NUCLEOTIDE SEQUENCE</scope>
</reference>
<evidence type="ECO:0000313" key="3">
    <source>
        <dbReference type="EMBL" id="KKL14542.1"/>
    </source>
</evidence>
<dbReference type="AlphaFoldDB" id="A0A0F9BL48"/>
<gene>
    <name evidence="3" type="ORF">LCGC14_2514600</name>
</gene>
<dbReference type="InterPro" id="IPR036388">
    <property type="entry name" value="WH-like_DNA-bd_sf"/>
</dbReference>
<dbReference type="Gene3D" id="1.10.10.10">
    <property type="entry name" value="Winged helix-like DNA-binding domain superfamily/Winged helix DNA-binding domain"/>
    <property type="match status" value="1"/>
</dbReference>
<dbReference type="InterPro" id="IPR041657">
    <property type="entry name" value="HTH_17"/>
</dbReference>
<feature type="compositionally biased region" description="Basic residues" evidence="1">
    <location>
        <begin position="73"/>
        <end position="90"/>
    </location>
</feature>
<comment type="caution">
    <text evidence="3">The sequence shown here is derived from an EMBL/GenBank/DDBJ whole genome shotgun (WGS) entry which is preliminary data.</text>
</comment>
<sequence length="96" mass="11788">MKSRKEAMTQKEVAAYFGVSYQTILEWRKNRNLPWFETINVKEFGTRRRVFFYKDAVVKWGNENHLKKSKQRLRIRGRRQKMRRRAKRRALKDARG</sequence>
<organism evidence="3">
    <name type="scientific">marine sediment metagenome</name>
    <dbReference type="NCBI Taxonomy" id="412755"/>
    <lineage>
        <taxon>unclassified sequences</taxon>
        <taxon>metagenomes</taxon>
        <taxon>ecological metagenomes</taxon>
    </lineage>
</organism>
<evidence type="ECO:0000259" key="2">
    <source>
        <dbReference type="Pfam" id="PF12728"/>
    </source>
</evidence>